<accession>A0A6V8JXA5</accession>
<proteinExistence type="predicted"/>
<reference evidence="1 2" key="1">
    <citation type="submission" date="2020-03" db="EMBL/GenBank/DDBJ databases">
        <title>Whole genome shotgun sequence of Phytohabitans houttuyneae NBRC 108639.</title>
        <authorList>
            <person name="Komaki H."/>
            <person name="Tamura T."/>
        </authorList>
    </citation>
    <scope>NUCLEOTIDE SEQUENCE [LARGE SCALE GENOMIC DNA]</scope>
    <source>
        <strain evidence="1 2">NBRC 108639</strain>
    </source>
</reference>
<dbReference type="Proteomes" id="UP000482800">
    <property type="component" value="Unassembled WGS sequence"/>
</dbReference>
<protein>
    <submittedName>
        <fullName evidence="1">Uncharacterized protein</fullName>
    </submittedName>
</protein>
<dbReference type="AlphaFoldDB" id="A0A6V8JXA5"/>
<dbReference type="EMBL" id="BLPF01000001">
    <property type="protein sequence ID" value="GFJ77383.1"/>
    <property type="molecule type" value="Genomic_DNA"/>
</dbReference>
<keyword evidence="2" id="KW-1185">Reference proteome</keyword>
<evidence type="ECO:0000313" key="1">
    <source>
        <dbReference type="EMBL" id="GFJ77383.1"/>
    </source>
</evidence>
<evidence type="ECO:0000313" key="2">
    <source>
        <dbReference type="Proteomes" id="UP000482800"/>
    </source>
</evidence>
<name>A0A6V8JXA5_9ACTN</name>
<gene>
    <name evidence="1" type="ORF">Phou_015630</name>
</gene>
<reference evidence="1 2" key="2">
    <citation type="submission" date="2020-03" db="EMBL/GenBank/DDBJ databases">
        <authorList>
            <person name="Ichikawa N."/>
            <person name="Kimura A."/>
            <person name="Kitahashi Y."/>
            <person name="Uohara A."/>
        </authorList>
    </citation>
    <scope>NUCLEOTIDE SEQUENCE [LARGE SCALE GENOMIC DNA]</scope>
    <source>
        <strain evidence="1 2">NBRC 108639</strain>
    </source>
</reference>
<organism evidence="1 2">
    <name type="scientific">Phytohabitans houttuyneae</name>
    <dbReference type="NCBI Taxonomy" id="1076126"/>
    <lineage>
        <taxon>Bacteria</taxon>
        <taxon>Bacillati</taxon>
        <taxon>Actinomycetota</taxon>
        <taxon>Actinomycetes</taxon>
        <taxon>Micromonosporales</taxon>
        <taxon>Micromonosporaceae</taxon>
    </lineage>
</organism>
<comment type="caution">
    <text evidence="1">The sequence shown here is derived from an EMBL/GenBank/DDBJ whole genome shotgun (WGS) entry which is preliminary data.</text>
</comment>
<sequence length="132" mass="13678">MLREVGAVTGVEVILAALAAGTGVGVSDAAKAAVLDAYTGLRDVLRRRLASREGPQEMVDVAPDETGAWKADLAAELERSAAAEDAAILDAARRVLTLADPAGIAAGKYRVDVRDAKGVQVGDHNTQHNTFS</sequence>